<dbReference type="GO" id="GO:0003882">
    <property type="term" value="F:CDP-diacylglycerol-serine O-phosphatidyltransferase activity"/>
    <property type="evidence" value="ECO:0007669"/>
    <property type="project" value="UniProtKB-EC"/>
</dbReference>
<evidence type="ECO:0000256" key="9">
    <source>
        <dbReference type="ARBA" id="ARBA00022989"/>
    </source>
</evidence>
<evidence type="ECO:0000256" key="13">
    <source>
        <dbReference type="ARBA" id="ARBA00023264"/>
    </source>
</evidence>
<feature type="transmembrane region" description="Helical" evidence="16">
    <location>
        <begin position="45"/>
        <end position="61"/>
    </location>
</feature>
<comment type="catalytic activity">
    <reaction evidence="1">
        <text>a CDP-1,2-diacyl-sn-glycerol + L-serine = a 1,2-diacyl-sn-glycero-3-phospho-L-serine + CMP + H(+)</text>
        <dbReference type="Rhea" id="RHEA:16913"/>
        <dbReference type="ChEBI" id="CHEBI:15378"/>
        <dbReference type="ChEBI" id="CHEBI:33384"/>
        <dbReference type="ChEBI" id="CHEBI:57262"/>
        <dbReference type="ChEBI" id="CHEBI:58332"/>
        <dbReference type="ChEBI" id="CHEBI:60377"/>
        <dbReference type="EC" id="2.7.8.8"/>
    </reaction>
</comment>
<dbReference type="PANTHER" id="PTHR14269">
    <property type="entry name" value="CDP-DIACYLGLYCEROL--GLYCEROL-3-PHOSPHATE 3-PHOSPHATIDYLTRANSFERASE-RELATED"/>
    <property type="match status" value="1"/>
</dbReference>
<sequence length="272" mass="29828">MIRKRRRFELRKTLFLLPNLITLSSIFCGFDSIRRSATAQSEDDFYRAALLIVFAMFFDTLDGRVARMTKTQSAFGLQIDSLADIVSFGVAPSILVYQWTLHRFDLAGLLVSFFFTACGAVRLARFNVLSMGEAGKPTKPSKYIVGLPIPGAAGILVSIVVADHAAAGAIGGERYASAILVTTTILSLLMVSTIRFRSFKDLRLNVRTVLFVAFAIGSSAVISTQLQPAFVLVWLLGFYVLLGIFESLWHLPARLRGLPRDSVPPPRVPPAA</sequence>
<dbReference type="Pfam" id="PF01066">
    <property type="entry name" value="CDP-OH_P_transf"/>
    <property type="match status" value="1"/>
</dbReference>
<feature type="transmembrane region" description="Helical" evidence="16">
    <location>
        <begin position="174"/>
        <end position="192"/>
    </location>
</feature>
<dbReference type="InterPro" id="IPR000462">
    <property type="entry name" value="CDP-OH_P_trans"/>
</dbReference>
<dbReference type="GO" id="GO:0016020">
    <property type="term" value="C:membrane"/>
    <property type="evidence" value="ECO:0007669"/>
    <property type="project" value="InterPro"/>
</dbReference>
<evidence type="ECO:0000256" key="4">
    <source>
        <dbReference type="ARBA" id="ARBA00013174"/>
    </source>
</evidence>
<keyword evidence="6" id="KW-0444">Lipid biosynthesis</keyword>
<dbReference type="EMBL" id="JELY01003480">
    <property type="protein sequence ID" value="KYF48595.1"/>
    <property type="molecule type" value="Genomic_DNA"/>
</dbReference>
<keyword evidence="7 15" id="KW-0808">Transferase</keyword>
<dbReference type="AlphaFoldDB" id="A0A150P115"/>
<comment type="similarity">
    <text evidence="3 15">Belongs to the CDP-alcohol phosphatidyltransferase class-I family.</text>
</comment>
<comment type="subcellular location">
    <subcellularLocation>
        <location evidence="2">Endomembrane system</location>
        <topology evidence="2">Multi-pass membrane protein</topology>
    </subcellularLocation>
</comment>
<dbReference type="InterPro" id="IPR043130">
    <property type="entry name" value="CDP-OH_PTrfase_TM_dom"/>
</dbReference>
<dbReference type="Gene3D" id="1.20.120.1760">
    <property type="match status" value="1"/>
</dbReference>
<keyword evidence="11 16" id="KW-0472">Membrane</keyword>
<evidence type="ECO:0000256" key="11">
    <source>
        <dbReference type="ARBA" id="ARBA00023136"/>
    </source>
</evidence>
<name>A0A150P115_SORCE</name>
<keyword evidence="12" id="KW-0594">Phospholipid biosynthesis</keyword>
<dbReference type="Proteomes" id="UP000075420">
    <property type="component" value="Unassembled WGS sequence"/>
</dbReference>
<reference evidence="17 18" key="1">
    <citation type="submission" date="2014-02" db="EMBL/GenBank/DDBJ databases">
        <title>The small core and large imbalanced accessory genome model reveals a collaborative survival strategy of Sorangium cellulosum strains in nature.</title>
        <authorList>
            <person name="Han K."/>
            <person name="Peng R."/>
            <person name="Blom J."/>
            <person name="Li Y.-Z."/>
        </authorList>
    </citation>
    <scope>NUCLEOTIDE SEQUENCE [LARGE SCALE GENOMIC DNA]</scope>
    <source>
        <strain evidence="17 18">So0157-25</strain>
    </source>
</reference>
<comment type="caution">
    <text evidence="17">The sequence shown here is derived from an EMBL/GenBank/DDBJ whole genome shotgun (WGS) entry which is preliminary data.</text>
</comment>
<evidence type="ECO:0000256" key="8">
    <source>
        <dbReference type="ARBA" id="ARBA00022692"/>
    </source>
</evidence>
<feature type="transmembrane region" description="Helical" evidence="16">
    <location>
        <begin position="229"/>
        <end position="251"/>
    </location>
</feature>
<keyword evidence="8 16" id="KW-0812">Transmembrane</keyword>
<accession>A0A150P115</accession>
<evidence type="ECO:0000256" key="10">
    <source>
        <dbReference type="ARBA" id="ARBA00023098"/>
    </source>
</evidence>
<keyword evidence="10" id="KW-0443">Lipid metabolism</keyword>
<dbReference type="NCBIfam" id="TIGR00473">
    <property type="entry name" value="pssA"/>
    <property type="match status" value="1"/>
</dbReference>
<organism evidence="17 18">
    <name type="scientific">Sorangium cellulosum</name>
    <name type="common">Polyangium cellulosum</name>
    <dbReference type="NCBI Taxonomy" id="56"/>
    <lineage>
        <taxon>Bacteria</taxon>
        <taxon>Pseudomonadati</taxon>
        <taxon>Myxococcota</taxon>
        <taxon>Polyangia</taxon>
        <taxon>Polyangiales</taxon>
        <taxon>Polyangiaceae</taxon>
        <taxon>Sorangium</taxon>
    </lineage>
</organism>
<evidence type="ECO:0000256" key="12">
    <source>
        <dbReference type="ARBA" id="ARBA00023209"/>
    </source>
</evidence>
<evidence type="ECO:0000313" key="17">
    <source>
        <dbReference type="EMBL" id="KYF48595.1"/>
    </source>
</evidence>
<dbReference type="EC" id="2.7.8.8" evidence="4"/>
<evidence type="ECO:0000256" key="15">
    <source>
        <dbReference type="RuleBase" id="RU003750"/>
    </source>
</evidence>
<feature type="transmembrane region" description="Helical" evidence="16">
    <location>
        <begin position="204"/>
        <end position="223"/>
    </location>
</feature>
<gene>
    <name evidence="17" type="ORF">BE08_35280</name>
</gene>
<dbReference type="InterPro" id="IPR004533">
    <property type="entry name" value="CDP-diaglyc--ser_O-PTrfase"/>
</dbReference>
<feature type="transmembrane region" description="Helical" evidence="16">
    <location>
        <begin position="106"/>
        <end position="124"/>
    </location>
</feature>
<feature type="transmembrane region" description="Helical" evidence="16">
    <location>
        <begin position="12"/>
        <end position="33"/>
    </location>
</feature>
<evidence type="ECO:0000256" key="6">
    <source>
        <dbReference type="ARBA" id="ARBA00022516"/>
    </source>
</evidence>
<evidence type="ECO:0000256" key="2">
    <source>
        <dbReference type="ARBA" id="ARBA00004127"/>
    </source>
</evidence>
<feature type="transmembrane region" description="Helical" evidence="16">
    <location>
        <begin position="144"/>
        <end position="162"/>
    </location>
</feature>
<keyword evidence="9 16" id="KW-1133">Transmembrane helix</keyword>
<dbReference type="PANTHER" id="PTHR14269:SF61">
    <property type="entry name" value="CDP-DIACYLGLYCEROL--SERINE O-PHOSPHATIDYLTRANSFERASE"/>
    <property type="match status" value="1"/>
</dbReference>
<evidence type="ECO:0000256" key="7">
    <source>
        <dbReference type="ARBA" id="ARBA00022679"/>
    </source>
</evidence>
<dbReference type="PROSITE" id="PS00379">
    <property type="entry name" value="CDP_ALCOHOL_P_TRANSF"/>
    <property type="match status" value="1"/>
</dbReference>
<evidence type="ECO:0000256" key="14">
    <source>
        <dbReference type="ARBA" id="ARBA00032361"/>
    </source>
</evidence>
<keyword evidence="13" id="KW-1208">Phospholipid metabolism</keyword>
<dbReference type="InterPro" id="IPR048254">
    <property type="entry name" value="CDP_ALCOHOL_P_TRANSF_CS"/>
</dbReference>
<evidence type="ECO:0000256" key="16">
    <source>
        <dbReference type="SAM" id="Phobius"/>
    </source>
</evidence>
<evidence type="ECO:0000256" key="1">
    <source>
        <dbReference type="ARBA" id="ARBA00000287"/>
    </source>
</evidence>
<dbReference type="GO" id="GO:0012505">
    <property type="term" value="C:endomembrane system"/>
    <property type="evidence" value="ECO:0007669"/>
    <property type="project" value="UniProtKB-SubCell"/>
</dbReference>
<proteinExistence type="inferred from homology"/>
<evidence type="ECO:0000256" key="3">
    <source>
        <dbReference type="ARBA" id="ARBA00010441"/>
    </source>
</evidence>
<protein>
    <recommendedName>
        <fullName evidence="5">CDP-diacylglycerol--serine O-phosphatidyltransferase</fullName>
        <ecNumber evidence="4">2.7.8.8</ecNumber>
    </recommendedName>
    <alternativeName>
        <fullName evidence="14">Phosphatidylserine synthase</fullName>
    </alternativeName>
</protein>
<evidence type="ECO:0000256" key="5">
    <source>
        <dbReference type="ARBA" id="ARBA00017171"/>
    </source>
</evidence>
<evidence type="ECO:0000313" key="18">
    <source>
        <dbReference type="Proteomes" id="UP000075420"/>
    </source>
</evidence>
<feature type="transmembrane region" description="Helical" evidence="16">
    <location>
        <begin position="82"/>
        <end position="100"/>
    </location>
</feature>
<dbReference type="InterPro" id="IPR050324">
    <property type="entry name" value="CDP-alcohol_PTase-I"/>
</dbReference>
<dbReference type="GO" id="GO:0008654">
    <property type="term" value="P:phospholipid biosynthetic process"/>
    <property type="evidence" value="ECO:0007669"/>
    <property type="project" value="UniProtKB-KW"/>
</dbReference>